<keyword evidence="1" id="KW-0812">Transmembrane</keyword>
<evidence type="ECO:0000313" key="3">
    <source>
        <dbReference type="Proteomes" id="UP000323454"/>
    </source>
</evidence>
<evidence type="ECO:0000313" key="2">
    <source>
        <dbReference type="EMBL" id="KAA2262707.1"/>
    </source>
</evidence>
<keyword evidence="1" id="KW-1133">Transmembrane helix</keyword>
<organism evidence="2 3">
    <name type="scientific">Solihabitans fulvus</name>
    <dbReference type="NCBI Taxonomy" id="1892852"/>
    <lineage>
        <taxon>Bacteria</taxon>
        <taxon>Bacillati</taxon>
        <taxon>Actinomycetota</taxon>
        <taxon>Actinomycetes</taxon>
        <taxon>Pseudonocardiales</taxon>
        <taxon>Pseudonocardiaceae</taxon>
        <taxon>Solihabitans</taxon>
    </lineage>
</organism>
<feature type="transmembrane region" description="Helical" evidence="1">
    <location>
        <begin position="98"/>
        <end position="120"/>
    </location>
</feature>
<keyword evidence="3" id="KW-1185">Reference proteome</keyword>
<feature type="transmembrane region" description="Helical" evidence="1">
    <location>
        <begin position="126"/>
        <end position="148"/>
    </location>
</feature>
<accession>A0A5B2XFZ3</accession>
<keyword evidence="1" id="KW-0472">Membrane</keyword>
<protein>
    <recommendedName>
        <fullName evidence="4">Transmembrane protein</fullName>
    </recommendedName>
</protein>
<dbReference type="RefSeq" id="WP_149849686.1">
    <property type="nucleotide sequence ID" value="NZ_VUOB01000021.1"/>
</dbReference>
<gene>
    <name evidence="2" type="ORF">F0L68_12500</name>
</gene>
<dbReference type="EMBL" id="VUOB01000021">
    <property type="protein sequence ID" value="KAA2262707.1"/>
    <property type="molecule type" value="Genomic_DNA"/>
</dbReference>
<comment type="caution">
    <text evidence="2">The sequence shown here is derived from an EMBL/GenBank/DDBJ whole genome shotgun (WGS) entry which is preliminary data.</text>
</comment>
<dbReference type="AlphaFoldDB" id="A0A5B2XFZ3"/>
<reference evidence="2 3" key="1">
    <citation type="submission" date="2019-09" db="EMBL/GenBank/DDBJ databases">
        <title>Goodfellowia gen. nov., a new genus of the Pseudonocardineae related to Actinoalloteichus, containing Goodfellowia coeruleoviolacea gen. nov., comb. nov. gen. nov., comb. nov.</title>
        <authorList>
            <person name="Labeda D."/>
        </authorList>
    </citation>
    <scope>NUCLEOTIDE SEQUENCE [LARGE SCALE GENOMIC DNA]</scope>
    <source>
        <strain evidence="2 3">AN110305</strain>
    </source>
</reference>
<sequence length="154" mass="16948">MNEPTPAEAAAALRAVHEGKEQVIKSASGSRWMWIISGLVAFLYSAANDLFPAERGWLGLPVVAMCLVLALSLRTRVGGTLLGRPVMVSSRNLPLTWRLLRMAPIFGIAIAVALIIQLFHVPHGGIYYGALAGLYIIFLGPRFQLWVLRRQNRD</sequence>
<evidence type="ECO:0000256" key="1">
    <source>
        <dbReference type="SAM" id="Phobius"/>
    </source>
</evidence>
<reference evidence="2 3" key="2">
    <citation type="submission" date="2019-09" db="EMBL/GenBank/DDBJ databases">
        <authorList>
            <person name="Jin C."/>
        </authorList>
    </citation>
    <scope>NUCLEOTIDE SEQUENCE [LARGE SCALE GENOMIC DNA]</scope>
    <source>
        <strain evidence="2 3">AN110305</strain>
    </source>
</reference>
<dbReference type="Proteomes" id="UP000323454">
    <property type="component" value="Unassembled WGS sequence"/>
</dbReference>
<evidence type="ECO:0008006" key="4">
    <source>
        <dbReference type="Google" id="ProtNLM"/>
    </source>
</evidence>
<proteinExistence type="predicted"/>
<dbReference type="OrthoDB" id="3628958at2"/>
<name>A0A5B2XFZ3_9PSEU</name>
<feature type="transmembrane region" description="Helical" evidence="1">
    <location>
        <begin position="57"/>
        <end position="77"/>
    </location>
</feature>
<feature type="transmembrane region" description="Helical" evidence="1">
    <location>
        <begin position="32"/>
        <end position="51"/>
    </location>
</feature>